<gene>
    <name evidence="2" type="ORF">PPROV_000241200</name>
</gene>
<feature type="compositionally biased region" description="Acidic residues" evidence="1">
    <location>
        <begin position="89"/>
        <end position="103"/>
    </location>
</feature>
<organism evidence="2 3">
    <name type="scientific">Pycnococcus provasolii</name>
    <dbReference type="NCBI Taxonomy" id="41880"/>
    <lineage>
        <taxon>Eukaryota</taxon>
        <taxon>Viridiplantae</taxon>
        <taxon>Chlorophyta</taxon>
        <taxon>Pseudoscourfieldiophyceae</taxon>
        <taxon>Pseudoscourfieldiales</taxon>
        <taxon>Pycnococcaceae</taxon>
        <taxon>Pycnococcus</taxon>
    </lineage>
</organism>
<evidence type="ECO:0000313" key="2">
    <source>
        <dbReference type="EMBL" id="GHP03657.1"/>
    </source>
</evidence>
<dbReference type="Proteomes" id="UP000660262">
    <property type="component" value="Unassembled WGS sequence"/>
</dbReference>
<evidence type="ECO:0000256" key="1">
    <source>
        <dbReference type="SAM" id="MobiDB-lite"/>
    </source>
</evidence>
<comment type="caution">
    <text evidence="2">The sequence shown here is derived from an EMBL/GenBank/DDBJ whole genome shotgun (WGS) entry which is preliminary data.</text>
</comment>
<feature type="region of interest" description="Disordered" evidence="1">
    <location>
        <begin position="51"/>
        <end position="103"/>
    </location>
</feature>
<evidence type="ECO:0000313" key="3">
    <source>
        <dbReference type="Proteomes" id="UP000660262"/>
    </source>
</evidence>
<name>A0A830HEX4_9CHLO</name>
<proteinExistence type="predicted"/>
<sequence>MPAGSAMNLSPVNMPSLLKPPSAALLKTHSANATSHRKAFRPLTDYFSNQSRTASSSAKKHTKRNVHVYSDDSDVSLRSSLDYASHEVETDEEEEHLDGQDEEEECVSLGVGVGGAVVGVGIVVGVGVGVGGPPGHGARIWHLTLNPALTTEKSVVKIMRSYVEAGI</sequence>
<protein>
    <submittedName>
        <fullName evidence="2">Uncharacterized protein</fullName>
    </submittedName>
</protein>
<dbReference type="EMBL" id="BNJQ01000006">
    <property type="protein sequence ID" value="GHP03657.1"/>
    <property type="molecule type" value="Genomic_DNA"/>
</dbReference>
<reference evidence="2" key="1">
    <citation type="submission" date="2020-10" db="EMBL/GenBank/DDBJ databases">
        <title>Unveiling of a novel bifunctional photoreceptor, Dualchrome1, isolated from a cosmopolitan green alga.</title>
        <authorList>
            <person name="Suzuki S."/>
            <person name="Kawachi M."/>
        </authorList>
    </citation>
    <scope>NUCLEOTIDE SEQUENCE</scope>
    <source>
        <strain evidence="2">NIES 2893</strain>
    </source>
</reference>
<accession>A0A830HEX4</accession>
<keyword evidence="3" id="KW-1185">Reference proteome</keyword>
<dbReference type="AlphaFoldDB" id="A0A830HEX4"/>